<dbReference type="GO" id="GO:1902387">
    <property type="term" value="F:ceramide 1-phosphate binding"/>
    <property type="evidence" value="ECO:0007669"/>
    <property type="project" value="TreeGrafter"/>
</dbReference>
<dbReference type="GO" id="GO:0016020">
    <property type="term" value="C:membrane"/>
    <property type="evidence" value="ECO:0007669"/>
    <property type="project" value="TreeGrafter"/>
</dbReference>
<dbReference type="AlphaFoldDB" id="K0SNE0"/>
<dbReference type="GO" id="GO:0005829">
    <property type="term" value="C:cytosol"/>
    <property type="evidence" value="ECO:0007669"/>
    <property type="project" value="TreeGrafter"/>
</dbReference>
<dbReference type="OMA" id="PYHGWML"/>
<evidence type="ECO:0000313" key="4">
    <source>
        <dbReference type="Proteomes" id="UP000266841"/>
    </source>
</evidence>
<evidence type="ECO:0000259" key="2">
    <source>
        <dbReference type="Pfam" id="PF08718"/>
    </source>
</evidence>
<dbReference type="Pfam" id="PF08718">
    <property type="entry name" value="GLTP"/>
    <property type="match status" value="1"/>
</dbReference>
<comment type="caution">
    <text evidence="3">The sequence shown here is derived from an EMBL/GenBank/DDBJ whole genome shotgun (WGS) entry which is preliminary data.</text>
</comment>
<accession>K0SNE0</accession>
<proteinExistence type="predicted"/>
<dbReference type="PANTHER" id="PTHR10219">
    <property type="entry name" value="GLYCOLIPID TRANSFER PROTEIN-RELATED"/>
    <property type="match status" value="1"/>
</dbReference>
<evidence type="ECO:0000313" key="3">
    <source>
        <dbReference type="EMBL" id="EJK62471.1"/>
    </source>
</evidence>
<evidence type="ECO:0000256" key="1">
    <source>
        <dbReference type="SAM" id="MobiDB-lite"/>
    </source>
</evidence>
<feature type="domain" description="Glycolipid transfer protein" evidence="2">
    <location>
        <begin position="150"/>
        <end position="294"/>
    </location>
</feature>
<dbReference type="SUPFAM" id="SSF110004">
    <property type="entry name" value="Glycolipid transfer protein, GLTP"/>
    <property type="match status" value="1"/>
</dbReference>
<dbReference type="eggNOG" id="KOG3221">
    <property type="taxonomic scope" value="Eukaryota"/>
</dbReference>
<reference evidence="3 4" key="1">
    <citation type="journal article" date="2012" name="Genome Biol.">
        <title>Genome and low-iron response of an oceanic diatom adapted to chronic iron limitation.</title>
        <authorList>
            <person name="Lommer M."/>
            <person name="Specht M."/>
            <person name="Roy A.S."/>
            <person name="Kraemer L."/>
            <person name="Andreson R."/>
            <person name="Gutowska M.A."/>
            <person name="Wolf J."/>
            <person name="Bergner S.V."/>
            <person name="Schilhabel M.B."/>
            <person name="Klostermeier U.C."/>
            <person name="Beiko R.G."/>
            <person name="Rosenstiel P."/>
            <person name="Hippler M."/>
            <person name="Laroche J."/>
        </authorList>
    </citation>
    <scope>NUCLEOTIDE SEQUENCE [LARGE SCALE GENOMIC DNA]</scope>
    <source>
        <strain evidence="3 4">CCMP1005</strain>
    </source>
</reference>
<dbReference type="OrthoDB" id="45931at2759"/>
<dbReference type="Proteomes" id="UP000266841">
    <property type="component" value="Unassembled WGS sequence"/>
</dbReference>
<organism evidence="3 4">
    <name type="scientific">Thalassiosira oceanica</name>
    <name type="common">Marine diatom</name>
    <dbReference type="NCBI Taxonomy" id="159749"/>
    <lineage>
        <taxon>Eukaryota</taxon>
        <taxon>Sar</taxon>
        <taxon>Stramenopiles</taxon>
        <taxon>Ochrophyta</taxon>
        <taxon>Bacillariophyta</taxon>
        <taxon>Coscinodiscophyceae</taxon>
        <taxon>Thalassiosirophycidae</taxon>
        <taxon>Thalassiosirales</taxon>
        <taxon>Thalassiosiraceae</taxon>
        <taxon>Thalassiosira</taxon>
    </lineage>
</organism>
<dbReference type="EMBL" id="AGNL01018859">
    <property type="protein sequence ID" value="EJK62471.1"/>
    <property type="molecule type" value="Genomic_DNA"/>
</dbReference>
<feature type="region of interest" description="Disordered" evidence="1">
    <location>
        <begin position="40"/>
        <end position="71"/>
    </location>
</feature>
<dbReference type="InterPro" id="IPR014830">
    <property type="entry name" value="Glycolipid_transfer_prot_dom"/>
</dbReference>
<dbReference type="GO" id="GO:1902388">
    <property type="term" value="F:ceramide 1-phosphate transfer activity"/>
    <property type="evidence" value="ECO:0007669"/>
    <property type="project" value="TreeGrafter"/>
</dbReference>
<dbReference type="InterPro" id="IPR036497">
    <property type="entry name" value="GLTP_sf"/>
</dbReference>
<protein>
    <recommendedName>
        <fullName evidence="2">Glycolipid transfer protein domain-containing protein</fullName>
    </recommendedName>
</protein>
<sequence length="342" mass="38014">MSSIRIPGPGALLPVDMTALVSGTSEKHDMAEVRLNESSLVEGGGRANQGGEADINREARGVRTRQRQRHRPSTLAFCSGEVQAENPVSVKSYSELDGYCEFGFPATSFELGSLAATLPRVSSSKLDLRNSKLDEVVRAFGKVFDGREISVCRLIKAIRAHLELMRSGGVALSLVAKDLESNLCKVEQLYRRHPNECKTLASLLEFERDEMLIHRGNELEEDSAAMGLLWIRRSMSFQLLLYDSLVPTIGKHPKQAAQEAYQETLAPYHGWMLRTLFQASLQMPARPTFIAAFGEVDVSEVDSQTDTKVANKLRALVSTLEPLLQRWTDCFVAMDLEDTRKV</sequence>
<keyword evidence="4" id="KW-1185">Reference proteome</keyword>
<gene>
    <name evidence="3" type="ORF">THAOC_16918</name>
</gene>
<name>K0SNE0_THAOC</name>
<dbReference type="PANTHER" id="PTHR10219:SF43">
    <property type="entry name" value="GLYCOLIPID TRANSFER PROTEIN DOMAIN-CONTAINING PROTEIN"/>
    <property type="match status" value="1"/>
</dbReference>
<feature type="compositionally biased region" description="Basic residues" evidence="1">
    <location>
        <begin position="62"/>
        <end position="71"/>
    </location>
</feature>
<dbReference type="Gene3D" id="1.10.3520.10">
    <property type="entry name" value="Glycolipid transfer protein"/>
    <property type="match status" value="1"/>
</dbReference>